<protein>
    <submittedName>
        <fullName evidence="1">Protein-histidine pros-kinase</fullName>
        <ecNumber evidence="1">2.7.13.1</ecNumber>
    </submittedName>
</protein>
<sequence>MEHTFLPQAIPFYGATVTFARLRQKFPEYMYKEATLNPTNLQDRAVDWETDVIDAFRNKADLKEFVGERETATGPSLYLAHPIKTESGCLECHTLPSVAPKTMVEKYGSTNGFGWKLNEIVGAQIVSVPMAVPIQIASRAFKTLLWSLVTTFAAILLAIDLVLYYIIILPLRKLSAVADRVSLGQLDQPELPVRGKDEMAQLTASFNRLVVTVVKALRMLG</sequence>
<evidence type="ECO:0000313" key="2">
    <source>
        <dbReference type="Proteomes" id="UP000569005"/>
    </source>
</evidence>
<reference evidence="1" key="1">
    <citation type="submission" date="2020-08" db="EMBL/GenBank/DDBJ databases">
        <title>Genomic Encyclopedia of Type Strains, Phase IV (KMG-V): Genome sequencing to study the core and pangenomes of soil and plant-associated prokaryotes.</title>
        <authorList>
            <person name="Whitman W."/>
        </authorList>
    </citation>
    <scope>NUCLEOTIDE SEQUENCE</scope>
    <source>
        <strain evidence="1">M8UP15</strain>
    </source>
</reference>
<evidence type="ECO:0000313" key="1">
    <source>
        <dbReference type="EMBL" id="MBB5341058.1"/>
    </source>
</evidence>
<organism evidence="1 2">
    <name type="scientific">Tunturiibacter gelidiferens</name>
    <dbReference type="NCBI Taxonomy" id="3069689"/>
    <lineage>
        <taxon>Bacteria</taxon>
        <taxon>Pseudomonadati</taxon>
        <taxon>Acidobacteriota</taxon>
        <taxon>Terriglobia</taxon>
        <taxon>Terriglobales</taxon>
        <taxon>Acidobacteriaceae</taxon>
        <taxon>Tunturiibacter</taxon>
    </lineage>
</organism>
<dbReference type="EC" id="2.7.13.1" evidence="1"/>
<comment type="caution">
    <text evidence="1">The sequence shown here is derived from an EMBL/GenBank/DDBJ whole genome shotgun (WGS) entry which is preliminary data.</text>
</comment>
<keyword evidence="2" id="KW-1185">Reference proteome</keyword>
<proteinExistence type="predicted"/>
<gene>
    <name evidence="1" type="ORF">HDF13_003391</name>
</gene>
<dbReference type="Proteomes" id="UP000569005">
    <property type="component" value="Unassembled WGS sequence"/>
</dbReference>
<accession>A0ACC5P399</accession>
<name>A0ACC5P399_9BACT</name>
<keyword evidence="1" id="KW-0808">Transferase</keyword>
<dbReference type="EMBL" id="JACHEA010000001">
    <property type="protein sequence ID" value="MBB5341058.1"/>
    <property type="molecule type" value="Genomic_DNA"/>
</dbReference>